<evidence type="ECO:0000313" key="2">
    <source>
        <dbReference type="Proteomes" id="UP000644699"/>
    </source>
</evidence>
<gene>
    <name evidence="1" type="ORF">GCM10011390_26630</name>
</gene>
<dbReference type="SUPFAM" id="SSF51735">
    <property type="entry name" value="NAD(P)-binding Rossmann-fold domains"/>
    <property type="match status" value="1"/>
</dbReference>
<dbReference type="AlphaFoldDB" id="A0A917E5X9"/>
<name>A0A917E5X9_9HYPH</name>
<dbReference type="EMBL" id="BMIQ01000003">
    <property type="protein sequence ID" value="GGE06191.1"/>
    <property type="molecule type" value="Genomic_DNA"/>
</dbReference>
<organism evidence="1 2">
    <name type="scientific">Aureimonas endophytica</name>
    <dbReference type="NCBI Taxonomy" id="2027858"/>
    <lineage>
        <taxon>Bacteria</taxon>
        <taxon>Pseudomonadati</taxon>
        <taxon>Pseudomonadota</taxon>
        <taxon>Alphaproteobacteria</taxon>
        <taxon>Hyphomicrobiales</taxon>
        <taxon>Aurantimonadaceae</taxon>
        <taxon>Aureimonas</taxon>
    </lineage>
</organism>
<reference evidence="1" key="2">
    <citation type="submission" date="2020-09" db="EMBL/GenBank/DDBJ databases">
        <authorList>
            <person name="Sun Q."/>
            <person name="Zhou Y."/>
        </authorList>
    </citation>
    <scope>NUCLEOTIDE SEQUENCE</scope>
    <source>
        <strain evidence="1">CGMCC 1.15367</strain>
    </source>
</reference>
<dbReference type="InterPro" id="IPR036291">
    <property type="entry name" value="NAD(P)-bd_dom_sf"/>
</dbReference>
<dbReference type="Proteomes" id="UP000644699">
    <property type="component" value="Unassembled WGS sequence"/>
</dbReference>
<sequence length="58" mass="6537">MLLLHPGWVAADMGTLAGRVQAEIELSESVEGIPDVVERHRSSGSIQYRDYQDRTLPW</sequence>
<evidence type="ECO:0000313" key="1">
    <source>
        <dbReference type="EMBL" id="GGE06191.1"/>
    </source>
</evidence>
<protein>
    <submittedName>
        <fullName evidence="1">Uncharacterized protein</fullName>
    </submittedName>
</protein>
<dbReference type="RefSeq" id="WP_188909159.1">
    <property type="nucleotide sequence ID" value="NZ_BMIQ01000003.1"/>
</dbReference>
<accession>A0A917E5X9</accession>
<proteinExistence type="predicted"/>
<keyword evidence="2" id="KW-1185">Reference proteome</keyword>
<reference evidence="1" key="1">
    <citation type="journal article" date="2014" name="Int. J. Syst. Evol. Microbiol.">
        <title>Complete genome sequence of Corynebacterium casei LMG S-19264T (=DSM 44701T), isolated from a smear-ripened cheese.</title>
        <authorList>
            <consortium name="US DOE Joint Genome Institute (JGI-PGF)"/>
            <person name="Walter F."/>
            <person name="Albersmeier A."/>
            <person name="Kalinowski J."/>
            <person name="Ruckert C."/>
        </authorList>
    </citation>
    <scope>NUCLEOTIDE SEQUENCE</scope>
    <source>
        <strain evidence="1">CGMCC 1.15367</strain>
    </source>
</reference>
<comment type="caution">
    <text evidence="1">The sequence shown here is derived from an EMBL/GenBank/DDBJ whole genome shotgun (WGS) entry which is preliminary data.</text>
</comment>